<proteinExistence type="predicted"/>
<comment type="caution">
    <text evidence="1">The sequence shown here is derived from an EMBL/GenBank/DDBJ whole genome shotgun (WGS) entry which is preliminary data.</text>
</comment>
<feature type="non-terminal residue" evidence="1">
    <location>
        <position position="1"/>
    </location>
</feature>
<evidence type="ECO:0000313" key="1">
    <source>
        <dbReference type="EMBL" id="GAJ20654.1"/>
    </source>
</evidence>
<name>X1UT56_9ZZZZ</name>
<reference evidence="1" key="1">
    <citation type="journal article" date="2014" name="Front. Microbiol.">
        <title>High frequency of phylogenetically diverse reductive dehalogenase-homologous genes in deep subseafloor sedimentary metagenomes.</title>
        <authorList>
            <person name="Kawai M."/>
            <person name="Futagami T."/>
            <person name="Toyoda A."/>
            <person name="Takaki Y."/>
            <person name="Nishi S."/>
            <person name="Hori S."/>
            <person name="Arai W."/>
            <person name="Tsubouchi T."/>
            <person name="Morono Y."/>
            <person name="Uchiyama I."/>
            <person name="Ito T."/>
            <person name="Fujiyama A."/>
            <person name="Inagaki F."/>
            <person name="Takami H."/>
        </authorList>
    </citation>
    <scope>NUCLEOTIDE SEQUENCE</scope>
    <source>
        <strain evidence="1">Expedition CK06-06</strain>
    </source>
</reference>
<gene>
    <name evidence="1" type="ORF">S12H4_63688</name>
</gene>
<protein>
    <submittedName>
        <fullName evidence="1">Uncharacterized protein</fullName>
    </submittedName>
</protein>
<organism evidence="1">
    <name type="scientific">marine sediment metagenome</name>
    <dbReference type="NCBI Taxonomy" id="412755"/>
    <lineage>
        <taxon>unclassified sequences</taxon>
        <taxon>metagenomes</taxon>
        <taxon>ecological metagenomes</taxon>
    </lineage>
</organism>
<sequence>ETKQVNVAYGAVYQLKQTIFDTVQTTVSIGK</sequence>
<dbReference type="AlphaFoldDB" id="X1UT56"/>
<dbReference type="EMBL" id="BARW01043548">
    <property type="protein sequence ID" value="GAJ20654.1"/>
    <property type="molecule type" value="Genomic_DNA"/>
</dbReference>
<accession>X1UT56</accession>
<feature type="non-terminal residue" evidence="1">
    <location>
        <position position="31"/>
    </location>
</feature>